<dbReference type="NCBIfam" id="TIGR01146">
    <property type="entry name" value="ATPsyn_F1gamma"/>
    <property type="match status" value="1"/>
</dbReference>
<keyword evidence="5 10" id="KW-0375">Hydrogen ion transport</keyword>
<name>A0A0G1XW22_9BACT</name>
<dbReference type="EMBL" id="LCRM01000051">
    <property type="protein sequence ID" value="KKW35151.1"/>
    <property type="molecule type" value="Genomic_DNA"/>
</dbReference>
<gene>
    <name evidence="10" type="primary">atpG</name>
    <name evidence="11" type="ORF">UY81_C0051G0002</name>
</gene>
<evidence type="ECO:0000256" key="1">
    <source>
        <dbReference type="ARBA" id="ARBA00003456"/>
    </source>
</evidence>
<accession>A0A0G1XW22</accession>
<dbReference type="SUPFAM" id="SSF52943">
    <property type="entry name" value="ATP synthase (F1-ATPase), gamma subunit"/>
    <property type="match status" value="1"/>
</dbReference>
<dbReference type="GO" id="GO:0042777">
    <property type="term" value="P:proton motive force-driven plasma membrane ATP synthesis"/>
    <property type="evidence" value="ECO:0007669"/>
    <property type="project" value="UniProtKB-UniRule"/>
</dbReference>
<evidence type="ECO:0000256" key="3">
    <source>
        <dbReference type="ARBA" id="ARBA00007681"/>
    </source>
</evidence>
<dbReference type="GO" id="GO:0005524">
    <property type="term" value="F:ATP binding"/>
    <property type="evidence" value="ECO:0007669"/>
    <property type="project" value="UniProtKB-UniRule"/>
</dbReference>
<dbReference type="CDD" id="cd12151">
    <property type="entry name" value="F1-ATPase_gamma"/>
    <property type="match status" value="1"/>
</dbReference>
<dbReference type="AlphaFoldDB" id="A0A0G1XW22"/>
<protein>
    <recommendedName>
        <fullName evidence="10">ATP synthase gamma chain</fullName>
    </recommendedName>
    <alternativeName>
        <fullName evidence="10">ATP synthase F1 sector gamma subunit</fullName>
    </alternativeName>
    <alternativeName>
        <fullName evidence="10">F-ATPase gamma subunit</fullName>
    </alternativeName>
</protein>
<evidence type="ECO:0000256" key="6">
    <source>
        <dbReference type="ARBA" id="ARBA00023065"/>
    </source>
</evidence>
<evidence type="ECO:0000256" key="2">
    <source>
        <dbReference type="ARBA" id="ARBA00004170"/>
    </source>
</evidence>
<keyword evidence="7 10" id="KW-0472">Membrane</keyword>
<keyword evidence="6 10" id="KW-0406">Ion transport</keyword>
<evidence type="ECO:0000256" key="8">
    <source>
        <dbReference type="ARBA" id="ARBA00023196"/>
    </source>
</evidence>
<dbReference type="GO" id="GO:0005886">
    <property type="term" value="C:plasma membrane"/>
    <property type="evidence" value="ECO:0007669"/>
    <property type="project" value="UniProtKB-SubCell"/>
</dbReference>
<keyword evidence="9 10" id="KW-0066">ATP synthesis</keyword>
<proteinExistence type="inferred from homology"/>
<evidence type="ECO:0000256" key="10">
    <source>
        <dbReference type="HAMAP-Rule" id="MF_00815"/>
    </source>
</evidence>
<evidence type="ECO:0000313" key="12">
    <source>
        <dbReference type="Proteomes" id="UP000034290"/>
    </source>
</evidence>
<comment type="subcellular location">
    <subcellularLocation>
        <location evidence="10">Cell membrane</location>
        <topology evidence="10">Peripheral membrane protein</topology>
    </subcellularLocation>
    <subcellularLocation>
        <location evidence="2">Membrane</location>
        <topology evidence="2">Peripheral membrane protein</topology>
    </subcellularLocation>
</comment>
<reference evidence="11 12" key="1">
    <citation type="journal article" date="2015" name="Nature">
        <title>rRNA introns, odd ribosomes, and small enigmatic genomes across a large radiation of phyla.</title>
        <authorList>
            <person name="Brown C.T."/>
            <person name="Hug L.A."/>
            <person name="Thomas B.C."/>
            <person name="Sharon I."/>
            <person name="Castelle C.J."/>
            <person name="Singh A."/>
            <person name="Wilkins M.J."/>
            <person name="Williams K.H."/>
            <person name="Banfield J.F."/>
        </authorList>
    </citation>
    <scope>NUCLEOTIDE SEQUENCE [LARGE SCALE GENOMIC DNA]</scope>
</reference>
<dbReference type="InterPro" id="IPR035968">
    <property type="entry name" value="ATP_synth_F1_ATPase_gsu"/>
</dbReference>
<dbReference type="Gene3D" id="1.10.287.80">
    <property type="entry name" value="ATP synthase, gamma subunit, helix hairpin domain"/>
    <property type="match status" value="2"/>
</dbReference>
<dbReference type="GO" id="GO:0046933">
    <property type="term" value="F:proton-transporting ATP synthase activity, rotational mechanism"/>
    <property type="evidence" value="ECO:0007669"/>
    <property type="project" value="UniProtKB-UniRule"/>
</dbReference>
<evidence type="ECO:0000313" key="11">
    <source>
        <dbReference type="EMBL" id="KKW35151.1"/>
    </source>
</evidence>
<evidence type="ECO:0000256" key="9">
    <source>
        <dbReference type="ARBA" id="ARBA00023310"/>
    </source>
</evidence>
<evidence type="ECO:0000256" key="4">
    <source>
        <dbReference type="ARBA" id="ARBA00022448"/>
    </source>
</evidence>
<dbReference type="GO" id="GO:0045259">
    <property type="term" value="C:proton-transporting ATP synthase complex"/>
    <property type="evidence" value="ECO:0007669"/>
    <property type="project" value="UniProtKB-KW"/>
</dbReference>
<evidence type="ECO:0000256" key="7">
    <source>
        <dbReference type="ARBA" id="ARBA00023136"/>
    </source>
</evidence>
<comment type="subunit">
    <text evidence="10">F-type ATPases have 2 components, CF(1) - the catalytic core - and CF(0) - the membrane proton channel. CF(1) has five subunits: alpha(3), beta(3), gamma(1), delta(1), epsilon(1). CF(0) has three main subunits: a, b and c.</text>
</comment>
<dbReference type="HAMAP" id="MF_00815">
    <property type="entry name" value="ATP_synth_gamma_bact"/>
    <property type="match status" value="1"/>
</dbReference>
<dbReference type="PRINTS" id="PR00126">
    <property type="entry name" value="ATPASEGAMMA"/>
</dbReference>
<dbReference type="PANTHER" id="PTHR11693">
    <property type="entry name" value="ATP SYNTHASE GAMMA CHAIN"/>
    <property type="match status" value="1"/>
</dbReference>
<dbReference type="PATRIC" id="fig|1618650.3.peg.491"/>
<dbReference type="InterPro" id="IPR000131">
    <property type="entry name" value="ATP_synth_F1_gsu"/>
</dbReference>
<comment type="function">
    <text evidence="1 10">Produces ATP from ADP in the presence of a proton gradient across the membrane. The gamma chain is believed to be important in regulating ATPase activity and the flow of protons through the CF(0) complex.</text>
</comment>
<organism evidence="11 12">
    <name type="scientific">Candidatus Giovannonibacteria bacterium GW2011_GWA2_53_7</name>
    <dbReference type="NCBI Taxonomy" id="1618650"/>
    <lineage>
        <taxon>Bacteria</taxon>
        <taxon>Candidatus Giovannoniibacteriota</taxon>
    </lineage>
</organism>
<comment type="caution">
    <text evidence="11">The sequence shown here is derived from an EMBL/GenBank/DDBJ whole genome shotgun (WGS) entry which is preliminary data.</text>
</comment>
<keyword evidence="8 10" id="KW-0139">CF(1)</keyword>
<comment type="similarity">
    <text evidence="3 10">Belongs to the ATPase gamma chain family.</text>
</comment>
<keyword evidence="10" id="KW-1003">Cell membrane</keyword>
<keyword evidence="4 10" id="KW-0813">Transport</keyword>
<dbReference type="Gene3D" id="3.40.1380.10">
    <property type="match status" value="1"/>
</dbReference>
<sequence>MAQATRELKRRIKGIASTKKVTKAMELVAASKMRRAVQAAVATRDYSLRAWELLTNLAEVTDANLHPLLTRRTVKRGLLIVFTSDRGLAGGLNTQVIRQALEAAKGFGPAPYDVITVGQKGQDALVRSGLSLVATFKNPARQPTLADILPIARIAIDGYIKGQYDRVLIVATDYLSPISQKPNQRAVLPISRQDLRASIEAIGSRANGQKQPTEFELTEYLFEPTADEVLEAMLVRLVEVQLYQAMLEATASEHASRMVAMRNATDAATDLIDELTLDFNKARQAGITQDLAEISASRAALE</sequence>
<dbReference type="Pfam" id="PF00231">
    <property type="entry name" value="ATP-synt"/>
    <property type="match status" value="1"/>
</dbReference>
<dbReference type="Proteomes" id="UP000034290">
    <property type="component" value="Unassembled WGS sequence"/>
</dbReference>
<dbReference type="PANTHER" id="PTHR11693:SF22">
    <property type="entry name" value="ATP SYNTHASE SUBUNIT GAMMA, MITOCHONDRIAL"/>
    <property type="match status" value="1"/>
</dbReference>
<evidence type="ECO:0000256" key="5">
    <source>
        <dbReference type="ARBA" id="ARBA00022781"/>
    </source>
</evidence>